<dbReference type="PANTHER" id="PTHR18804">
    <property type="entry name" value="RIBOSOMAL PROTEIN"/>
    <property type="match status" value="1"/>
</dbReference>
<dbReference type="Proteomes" id="UP001141253">
    <property type="component" value="Chromosome 18"/>
</dbReference>
<comment type="similarity">
    <text evidence="1 4">Belongs to the bacterial ribosomal protein bL36 family.</text>
</comment>
<gene>
    <name evidence="6" type="ORF">OIU77_005630</name>
</gene>
<evidence type="ECO:0000256" key="3">
    <source>
        <dbReference type="ARBA" id="ARBA00023274"/>
    </source>
</evidence>
<feature type="signal peptide" evidence="5">
    <location>
        <begin position="1"/>
        <end position="20"/>
    </location>
</feature>
<comment type="caution">
    <text evidence="6">The sequence shown here is derived from an EMBL/GenBank/DDBJ whole genome shotgun (WGS) entry which is preliminary data.</text>
</comment>
<protein>
    <recommendedName>
        <fullName evidence="4">Ribosomal protein</fullName>
    </recommendedName>
</protein>
<keyword evidence="3 4" id="KW-0687">Ribonucleoprotein</keyword>
<evidence type="ECO:0000256" key="2">
    <source>
        <dbReference type="ARBA" id="ARBA00022980"/>
    </source>
</evidence>
<sequence>MTLLALSFLSLNSPIRLVSTHPLISRRFATIPTIVAMKVRSSVKKMCEFCQIVKRRGRIYVICSSNPKHKQRQGFATFAYNGLISAETSAPQRIVPSQSMGIGLASLLPKKYEPSTIYGWRAGLSSFLFKQGN</sequence>
<dbReference type="SUPFAM" id="SSF57840">
    <property type="entry name" value="Ribosomal protein L36"/>
    <property type="match status" value="1"/>
</dbReference>
<keyword evidence="5" id="KW-0732">Signal</keyword>
<dbReference type="NCBIfam" id="TIGR01022">
    <property type="entry name" value="rpmJ_bact"/>
    <property type="match status" value="1"/>
</dbReference>
<proteinExistence type="inferred from homology"/>
<evidence type="ECO:0000313" key="6">
    <source>
        <dbReference type="EMBL" id="KAJ6355076.1"/>
    </source>
</evidence>
<evidence type="ECO:0000256" key="1">
    <source>
        <dbReference type="ARBA" id="ARBA00007645"/>
    </source>
</evidence>
<dbReference type="InterPro" id="IPR052010">
    <property type="entry name" value="Ribosomal_LSU_bL36"/>
</dbReference>
<dbReference type="InterPro" id="IPR000473">
    <property type="entry name" value="Ribosomal_bL36"/>
</dbReference>
<reference evidence="6" key="1">
    <citation type="submission" date="2022-10" db="EMBL/GenBank/DDBJ databases">
        <authorList>
            <person name="Hyden B.L."/>
            <person name="Feng K."/>
            <person name="Yates T."/>
            <person name="Jawdy S."/>
            <person name="Smart L.B."/>
            <person name="Muchero W."/>
        </authorList>
    </citation>
    <scope>NUCLEOTIDE SEQUENCE</scope>
    <source>
        <tissue evidence="6">Shoot tip</tissue>
    </source>
</reference>
<feature type="chain" id="PRO_5045199768" description="Ribosomal protein" evidence="5">
    <location>
        <begin position="21"/>
        <end position="133"/>
    </location>
</feature>
<dbReference type="EMBL" id="JAPFFI010000017">
    <property type="protein sequence ID" value="KAJ6355076.1"/>
    <property type="molecule type" value="Genomic_DNA"/>
</dbReference>
<name>A0ABQ9AS83_9ROSI</name>
<evidence type="ECO:0000256" key="4">
    <source>
        <dbReference type="RuleBase" id="RU000570"/>
    </source>
</evidence>
<accession>A0ABQ9AS83</accession>
<dbReference type="HAMAP" id="MF_00251">
    <property type="entry name" value="Ribosomal_bL36"/>
    <property type="match status" value="1"/>
</dbReference>
<dbReference type="Pfam" id="PF00444">
    <property type="entry name" value="Ribosomal_L36"/>
    <property type="match status" value="1"/>
</dbReference>
<dbReference type="PANTHER" id="PTHR18804:SF16">
    <property type="entry name" value="RIBOSOMAL PROTEIN"/>
    <property type="match status" value="1"/>
</dbReference>
<dbReference type="PROSITE" id="PS00828">
    <property type="entry name" value="RIBOSOMAL_L36"/>
    <property type="match status" value="1"/>
</dbReference>
<evidence type="ECO:0000256" key="5">
    <source>
        <dbReference type="SAM" id="SignalP"/>
    </source>
</evidence>
<organism evidence="6 7">
    <name type="scientific">Salix suchowensis</name>
    <dbReference type="NCBI Taxonomy" id="1278906"/>
    <lineage>
        <taxon>Eukaryota</taxon>
        <taxon>Viridiplantae</taxon>
        <taxon>Streptophyta</taxon>
        <taxon>Embryophyta</taxon>
        <taxon>Tracheophyta</taxon>
        <taxon>Spermatophyta</taxon>
        <taxon>Magnoliopsida</taxon>
        <taxon>eudicotyledons</taxon>
        <taxon>Gunneridae</taxon>
        <taxon>Pentapetalae</taxon>
        <taxon>rosids</taxon>
        <taxon>fabids</taxon>
        <taxon>Malpighiales</taxon>
        <taxon>Salicaceae</taxon>
        <taxon>Saliceae</taxon>
        <taxon>Salix</taxon>
    </lineage>
</organism>
<evidence type="ECO:0000313" key="7">
    <source>
        <dbReference type="Proteomes" id="UP001141253"/>
    </source>
</evidence>
<dbReference type="InterPro" id="IPR035977">
    <property type="entry name" value="Ribosomal_bL36_sp"/>
</dbReference>
<reference evidence="6" key="2">
    <citation type="journal article" date="2023" name="Int. J. Mol. Sci.">
        <title>De Novo Assembly and Annotation of 11 Diverse Shrub Willow (Salix) Genomes Reveals Novel Gene Organization in Sex-Linked Regions.</title>
        <authorList>
            <person name="Hyden B."/>
            <person name="Feng K."/>
            <person name="Yates T.B."/>
            <person name="Jawdy S."/>
            <person name="Cereghino C."/>
            <person name="Smart L.B."/>
            <person name="Muchero W."/>
        </authorList>
    </citation>
    <scope>NUCLEOTIDE SEQUENCE</scope>
    <source>
        <tissue evidence="6">Shoot tip</tissue>
    </source>
</reference>
<keyword evidence="2 4" id="KW-0689">Ribosomal protein</keyword>
<keyword evidence="7" id="KW-1185">Reference proteome</keyword>